<dbReference type="KEGG" id="ota:OT_ostta20g00340"/>
<feature type="region of interest" description="Disordered" evidence="1">
    <location>
        <begin position="1"/>
        <end position="57"/>
    </location>
</feature>
<dbReference type="InParanoid" id="A0A096PA38"/>
<proteinExistence type="predicted"/>
<dbReference type="GeneID" id="34946579"/>
<evidence type="ECO:0000313" key="3">
    <source>
        <dbReference type="Proteomes" id="UP000009170"/>
    </source>
</evidence>
<protein>
    <submittedName>
        <fullName evidence="2">Unnamed product</fullName>
    </submittedName>
</protein>
<comment type="caution">
    <text evidence="2">The sequence shown here is derived from an EMBL/GenBank/DDBJ whole genome shotgun (WGS) entry which is preliminary data.</text>
</comment>
<dbReference type="Proteomes" id="UP000009170">
    <property type="component" value="Unassembled WGS sequence"/>
</dbReference>
<reference evidence="3" key="1">
    <citation type="journal article" date="2006" name="Proc. Natl. Acad. Sci. U.S.A.">
        <title>Genome analysis of the smallest free-living eukaryote Ostreococcus tauri unveils many unique features.</title>
        <authorList>
            <person name="Derelle E."/>
            <person name="Ferraz C."/>
            <person name="Rombauts S."/>
            <person name="Rouze P."/>
            <person name="Worden A.Z."/>
            <person name="Robbens S."/>
            <person name="Partensky F."/>
            <person name="Degroeve S."/>
            <person name="Echeynie S."/>
            <person name="Cooke R."/>
            <person name="Saeys Y."/>
            <person name="Wuyts J."/>
            <person name="Jabbari K."/>
            <person name="Bowler C."/>
            <person name="Panaud O."/>
            <person name="Piegu B."/>
            <person name="Ball S.G."/>
            <person name="Ral J.-P."/>
            <person name="Bouget F.-Y."/>
            <person name="Piganeau G."/>
            <person name="De Baets B."/>
            <person name="Picard A."/>
            <person name="Delseny M."/>
            <person name="Demaille J."/>
            <person name="Van de Peer Y."/>
            <person name="Moreau H."/>
        </authorList>
    </citation>
    <scope>NUCLEOTIDE SEQUENCE [LARGE SCALE GENOMIC DNA]</scope>
    <source>
        <strain evidence="3">OTTH 0595 / CCAP 157/2 / RCC745</strain>
    </source>
</reference>
<feature type="compositionally biased region" description="Basic and acidic residues" evidence="1">
    <location>
        <begin position="22"/>
        <end position="33"/>
    </location>
</feature>
<evidence type="ECO:0000256" key="1">
    <source>
        <dbReference type="SAM" id="MobiDB-lite"/>
    </source>
</evidence>
<dbReference type="OrthoDB" id="10634469at2759"/>
<accession>A0A096PA38</accession>
<gene>
    <name evidence="2" type="ORF">OT_ostta20g00340</name>
</gene>
<organism evidence="2 3">
    <name type="scientific">Ostreococcus tauri</name>
    <name type="common">Marine green alga</name>
    <dbReference type="NCBI Taxonomy" id="70448"/>
    <lineage>
        <taxon>Eukaryota</taxon>
        <taxon>Viridiplantae</taxon>
        <taxon>Chlorophyta</taxon>
        <taxon>Mamiellophyceae</taxon>
        <taxon>Mamiellales</taxon>
        <taxon>Bathycoccaceae</taxon>
        <taxon>Ostreococcus</taxon>
    </lineage>
</organism>
<reference evidence="2 3" key="2">
    <citation type="journal article" date="2014" name="BMC Genomics">
        <title>An improved genome of the model marine alga Ostreococcus tauri unfolds by assessing Illumina de novo assemblies.</title>
        <authorList>
            <person name="Blanc-Mathieu R."/>
            <person name="Verhelst B."/>
            <person name="Derelle E."/>
            <person name="Rombauts S."/>
            <person name="Bouget F.Y."/>
            <person name="Carre I."/>
            <person name="Chateau A."/>
            <person name="Eyre-Walker A."/>
            <person name="Grimsley N."/>
            <person name="Moreau H."/>
            <person name="Piegu B."/>
            <person name="Rivals E."/>
            <person name="Schackwitz W."/>
            <person name="Van de Peer Y."/>
            <person name="Piganeau G."/>
        </authorList>
    </citation>
    <scope>NUCLEOTIDE SEQUENCE [LARGE SCALE GENOMIC DNA]</scope>
    <source>
        <strain evidence="3">OTTH 0595 / CCAP 157/2 / RCC745</strain>
    </source>
</reference>
<dbReference type="EMBL" id="CAID01000020">
    <property type="protein sequence ID" value="CEG00836.1"/>
    <property type="molecule type" value="Genomic_DNA"/>
</dbReference>
<sequence>MSADARGARARGRTNDGRGGGRGRDAGRRDGGARRGVVVFRRGAHDRASKSDPPPWTTSYAFDANVLALNGAREGGARETREATLEATLEVDPCGSNGFFVDVSVTGSVAMRCACCDETFLHDVVNGRSGTTKDSASTPCVAKVWLDPDADEDAFSGEYEIYPFPLTVDAVDLTPLVADTVRAFGVPEEFVCEACAADEPRVWRA</sequence>
<keyword evidence="3" id="KW-1185">Reference proteome</keyword>
<evidence type="ECO:0000313" key="2">
    <source>
        <dbReference type="EMBL" id="CEG00836.1"/>
    </source>
</evidence>
<name>A0A096PA38_OSTTA</name>
<dbReference type="RefSeq" id="XP_022840613.1">
    <property type="nucleotide sequence ID" value="XM_022983520.1"/>
</dbReference>
<dbReference type="AlphaFoldDB" id="A0A096PA38"/>